<dbReference type="PRINTS" id="PR01161">
    <property type="entry name" value="TUBULIN"/>
</dbReference>
<dbReference type="GO" id="GO:0005525">
    <property type="term" value="F:GTP binding"/>
    <property type="evidence" value="ECO:0007669"/>
    <property type="project" value="UniProtKB-KW"/>
</dbReference>
<keyword evidence="4" id="KW-0493">Microtubule</keyword>
<dbReference type="InterPro" id="IPR042235">
    <property type="entry name" value="ZP-C_dom"/>
</dbReference>
<gene>
    <name evidence="13" type="ORF">Q8A67_024135</name>
</gene>
<comment type="similarity">
    <text evidence="2">Belongs to the tubulin family.</text>
</comment>
<evidence type="ECO:0000256" key="3">
    <source>
        <dbReference type="ARBA" id="ARBA00022490"/>
    </source>
</evidence>
<dbReference type="Gene3D" id="3.40.50.1440">
    <property type="entry name" value="Tubulin/FtsZ, GTPase domain"/>
    <property type="match status" value="1"/>
</dbReference>
<comment type="caution">
    <text evidence="13">The sequence shown here is derived from an EMBL/GenBank/DDBJ whole genome shotgun (WGS) entry which is preliminary data.</text>
</comment>
<keyword evidence="11" id="KW-1133">Transmembrane helix</keyword>
<dbReference type="PANTHER" id="PTHR14002">
    <property type="entry name" value="ENDOGLIN/TGF-BETA RECEPTOR TYPE III"/>
    <property type="match status" value="1"/>
</dbReference>
<evidence type="ECO:0000256" key="4">
    <source>
        <dbReference type="ARBA" id="ARBA00022701"/>
    </source>
</evidence>
<evidence type="ECO:0000313" key="14">
    <source>
        <dbReference type="Proteomes" id="UP001187343"/>
    </source>
</evidence>
<dbReference type="GO" id="GO:0005200">
    <property type="term" value="F:structural constituent of cytoskeleton"/>
    <property type="evidence" value="ECO:0007669"/>
    <property type="project" value="InterPro"/>
</dbReference>
<reference evidence="13" key="1">
    <citation type="submission" date="2023-08" db="EMBL/GenBank/DDBJ databases">
        <title>Chromosome-level Genome Assembly of mud carp (Cirrhinus molitorella).</title>
        <authorList>
            <person name="Liu H."/>
        </authorList>
    </citation>
    <scope>NUCLEOTIDE SEQUENCE</scope>
    <source>
        <strain evidence="13">Prfri</strain>
        <tissue evidence="13">Muscle</tissue>
    </source>
</reference>
<dbReference type="PROSITE" id="PS00228">
    <property type="entry name" value="TUBULIN_B_AUTOREG"/>
    <property type="match status" value="1"/>
</dbReference>
<dbReference type="InterPro" id="IPR003008">
    <property type="entry name" value="Tubulin_FtsZ_GTPase"/>
</dbReference>
<feature type="transmembrane region" description="Helical" evidence="11">
    <location>
        <begin position="800"/>
        <end position="820"/>
    </location>
</feature>
<dbReference type="GO" id="GO:0007017">
    <property type="term" value="P:microtubule-based process"/>
    <property type="evidence" value="ECO:0007669"/>
    <property type="project" value="InterPro"/>
</dbReference>
<keyword evidence="8" id="KW-1015">Disulfide bond</keyword>
<dbReference type="Pfam" id="PF23344">
    <property type="entry name" value="ZP-N"/>
    <property type="match status" value="1"/>
</dbReference>
<evidence type="ECO:0000256" key="8">
    <source>
        <dbReference type="ARBA" id="ARBA00023157"/>
    </source>
</evidence>
<dbReference type="SUPFAM" id="SSF52490">
    <property type="entry name" value="Tubulin nucleotide-binding domain-like"/>
    <property type="match status" value="1"/>
</dbReference>
<comment type="subcellular location">
    <subcellularLocation>
        <location evidence="1">Cytoplasm</location>
        <location evidence="1">Cytoskeleton</location>
    </subcellularLocation>
</comment>
<dbReference type="InterPro" id="IPR055355">
    <property type="entry name" value="ZP-C"/>
</dbReference>
<keyword evidence="11" id="KW-0812">Transmembrane</keyword>
<keyword evidence="14" id="KW-1185">Reference proteome</keyword>
<keyword evidence="10" id="KW-0206">Cytoskeleton</keyword>
<evidence type="ECO:0000256" key="10">
    <source>
        <dbReference type="ARBA" id="ARBA00023212"/>
    </source>
</evidence>
<dbReference type="InterPro" id="IPR055356">
    <property type="entry name" value="ZP-N"/>
</dbReference>
<dbReference type="Proteomes" id="UP001187343">
    <property type="component" value="Unassembled WGS sequence"/>
</dbReference>
<sequence>MREIVHIQAGQCGNQIGTKFWEVISDEHGIDPAGNYVGDSTLQLDRINVYYNEASSHKYVPRAVLVDLEPGTMDSVRSGAFGQLFRPDNFIFGQTGAGNNWAKGHYTEGAELVDSVLDVVRKEFTMAHAALLLLISLTVSVGPAICFYGASMTFTPGNRYPDGTVEMHFYYRESGKLPCDPQVSWVCDSGDCGVLTYADPGITDQDHSGQILWCQSERHMTTNVSGDEPFTLRGSGCCWANNVHDVREWMLRSLVDTGQRSDTQTTNRSPVSATIPNIRVPQNCFQSLHLLVHDPDGDDVRCKCQSCHQHPNIYLEEGSCTLSSNGTLDVGLHVLEFTLEDYPASNITLMNRNGISSVRNPYNQTANADPTPLSQVPLQFVVEIQPPVHSCAPGVNRPSLLPPTPLHGDVQHAVVGRVHIINLRAQRMGDSFLDFQVSGPWNMSTTLRNTSQGVTEAMLTWTPQESDLHHHVPLCFAAETLQSQSEMRCIVIVVAKSRVLSGEAEVFCEDSSISIAVSKASMKGIDQSWLQLRDPTCSLTSNDTHILGTMSLNTCGTTMEDSGDFLVFKNEINSFENPNEVITRRSQIKIGFSCQYPKVASVSNHYINKKSDYIFTESSFGTFSYTFDIFTDSNFSSRADPSLYPLEINLMDMLYMGIAAHSALPEVRLFVESCKATPDDNPYSALFYDIIKEGCIMDDTVAVYQSDSRTYDFGIQAFKFTGGYNEVYITCSVILCAEGSSNSRCAQGCLQESTHKRRRDVSKETARHYIMQGPFRLSRQTQHAAAAQDGGFHISAGTGVFAGLFIVSIVVVVGLLVYNAKKTRSPDRMYLMSNF</sequence>
<dbReference type="Pfam" id="PF00091">
    <property type="entry name" value="Tubulin"/>
    <property type="match status" value="1"/>
</dbReference>
<feature type="domain" description="ZP" evidence="12">
    <location>
        <begin position="507"/>
        <end position="752"/>
    </location>
</feature>
<dbReference type="Gene3D" id="2.60.40.4100">
    <property type="entry name" value="Zona pellucida, ZP-C domain"/>
    <property type="match status" value="1"/>
</dbReference>
<feature type="transmembrane region" description="Helical" evidence="11">
    <location>
        <begin position="130"/>
        <end position="150"/>
    </location>
</feature>
<dbReference type="PANTHER" id="PTHR14002:SF59">
    <property type="entry name" value="CUB AND ZONA PELLUCIDA-LIKE DOMAIN-CONTAINING PROTEIN 1-RELATED"/>
    <property type="match status" value="1"/>
</dbReference>
<evidence type="ECO:0000256" key="1">
    <source>
        <dbReference type="ARBA" id="ARBA00004245"/>
    </source>
</evidence>
<keyword evidence="6" id="KW-0547">Nucleotide-binding</keyword>
<keyword evidence="5" id="KW-0732">Signal</keyword>
<keyword evidence="7" id="KW-0342">GTP-binding</keyword>
<protein>
    <recommendedName>
        <fullName evidence="12">ZP domain-containing protein</fullName>
    </recommendedName>
</protein>
<dbReference type="InterPro" id="IPR036525">
    <property type="entry name" value="Tubulin/FtsZ_GTPase_sf"/>
</dbReference>
<keyword evidence="11" id="KW-0472">Membrane</keyword>
<accession>A0AA88P2X0</accession>
<evidence type="ECO:0000256" key="7">
    <source>
        <dbReference type="ARBA" id="ARBA00023134"/>
    </source>
</evidence>
<dbReference type="InterPro" id="IPR001507">
    <property type="entry name" value="ZP_dom"/>
</dbReference>
<evidence type="ECO:0000256" key="6">
    <source>
        <dbReference type="ARBA" id="ARBA00022741"/>
    </source>
</evidence>
<dbReference type="PRINTS" id="PR00023">
    <property type="entry name" value="ZPELLUCIDA"/>
</dbReference>
<keyword evidence="9" id="KW-0325">Glycoprotein</keyword>
<dbReference type="GO" id="GO:0005874">
    <property type="term" value="C:microtubule"/>
    <property type="evidence" value="ECO:0007669"/>
    <property type="project" value="UniProtKB-KW"/>
</dbReference>
<organism evidence="13 14">
    <name type="scientific">Cirrhinus molitorella</name>
    <name type="common">mud carp</name>
    <dbReference type="NCBI Taxonomy" id="172907"/>
    <lineage>
        <taxon>Eukaryota</taxon>
        <taxon>Metazoa</taxon>
        <taxon>Chordata</taxon>
        <taxon>Craniata</taxon>
        <taxon>Vertebrata</taxon>
        <taxon>Euteleostomi</taxon>
        <taxon>Actinopterygii</taxon>
        <taxon>Neopterygii</taxon>
        <taxon>Teleostei</taxon>
        <taxon>Ostariophysi</taxon>
        <taxon>Cypriniformes</taxon>
        <taxon>Cyprinidae</taxon>
        <taxon>Labeoninae</taxon>
        <taxon>Labeonini</taxon>
        <taxon>Cirrhinus</taxon>
    </lineage>
</organism>
<evidence type="ECO:0000313" key="13">
    <source>
        <dbReference type="EMBL" id="KAK2869743.1"/>
    </source>
</evidence>
<dbReference type="SMART" id="SM00241">
    <property type="entry name" value="ZP"/>
    <property type="match status" value="1"/>
</dbReference>
<evidence type="ECO:0000256" key="2">
    <source>
        <dbReference type="ARBA" id="ARBA00009636"/>
    </source>
</evidence>
<dbReference type="InterPro" id="IPR013838">
    <property type="entry name" value="Beta-tubulin_BS"/>
</dbReference>
<dbReference type="Pfam" id="PF00100">
    <property type="entry name" value="Zona_pellucida"/>
    <property type="match status" value="1"/>
</dbReference>
<dbReference type="GO" id="GO:0003924">
    <property type="term" value="F:GTPase activity"/>
    <property type="evidence" value="ECO:0007669"/>
    <property type="project" value="InterPro"/>
</dbReference>
<dbReference type="EMBL" id="JAUYZG010000024">
    <property type="protein sequence ID" value="KAK2869743.1"/>
    <property type="molecule type" value="Genomic_DNA"/>
</dbReference>
<dbReference type="PROSITE" id="PS51034">
    <property type="entry name" value="ZP_2"/>
    <property type="match status" value="1"/>
</dbReference>
<name>A0AA88P2X0_9TELE</name>
<keyword evidence="3" id="KW-0963">Cytoplasm</keyword>
<proteinExistence type="inferred from homology"/>
<dbReference type="AlphaFoldDB" id="A0AA88P2X0"/>
<evidence type="ECO:0000259" key="12">
    <source>
        <dbReference type="PROSITE" id="PS51034"/>
    </source>
</evidence>
<dbReference type="InterPro" id="IPR002453">
    <property type="entry name" value="Beta_tubulin"/>
</dbReference>
<dbReference type="InterPro" id="IPR048290">
    <property type="entry name" value="ZP_chr"/>
</dbReference>
<evidence type="ECO:0000256" key="5">
    <source>
        <dbReference type="ARBA" id="ARBA00022729"/>
    </source>
</evidence>
<evidence type="ECO:0000256" key="9">
    <source>
        <dbReference type="ARBA" id="ARBA00023180"/>
    </source>
</evidence>
<dbReference type="Gene3D" id="2.60.40.3210">
    <property type="entry name" value="Zona pellucida, ZP-N domain"/>
    <property type="match status" value="1"/>
</dbReference>
<evidence type="ECO:0000256" key="11">
    <source>
        <dbReference type="SAM" id="Phobius"/>
    </source>
</evidence>
<dbReference type="PRINTS" id="PR01163">
    <property type="entry name" value="BETATUBULIN"/>
</dbReference>
<dbReference type="FunFam" id="3.40.50.1440:FF:000031">
    <property type="entry name" value="tubulin beta-4A chain isoform X5"/>
    <property type="match status" value="1"/>
</dbReference>
<dbReference type="InterPro" id="IPR000217">
    <property type="entry name" value="Tubulin"/>
</dbReference>
<dbReference type="SMART" id="SM00864">
    <property type="entry name" value="Tubulin"/>
    <property type="match status" value="1"/>
</dbReference>